<dbReference type="STRING" id="157687.HMPREF3180_01462"/>
<dbReference type="NCBIfam" id="TIGR02532">
    <property type="entry name" value="IV_pilin_GFxxxE"/>
    <property type="match status" value="1"/>
</dbReference>
<keyword evidence="3" id="KW-0472">Membrane</keyword>
<dbReference type="Proteomes" id="UP000070483">
    <property type="component" value="Unassembled WGS sequence"/>
</dbReference>
<evidence type="ECO:0000313" key="4">
    <source>
        <dbReference type="EMBL" id="KXB64132.1"/>
    </source>
</evidence>
<dbReference type="PROSITE" id="PS00409">
    <property type="entry name" value="PROKAR_NTER_METHYL"/>
    <property type="match status" value="1"/>
</dbReference>
<dbReference type="GO" id="GO:0015627">
    <property type="term" value="C:type II protein secretion system complex"/>
    <property type="evidence" value="ECO:0007669"/>
    <property type="project" value="InterPro"/>
</dbReference>
<keyword evidence="3" id="KW-0812">Transmembrane</keyword>
<sequence>MNKDMKNVKNKIEKTKRKEEDKELRDREKGFTLVEVILVVAIITIISAIAVPQVGKYLNKANRSKVIGAVAELNNTTTSWSIDHGGNSPKNLQDILTEHGNLNKLGIGLDNSGKFKIGNIEGNIVYQDGEVFAKVAPGSKAFAGEEIRK</sequence>
<dbReference type="Gene3D" id="3.30.700.10">
    <property type="entry name" value="Glycoprotein, Type 4 Pilin"/>
    <property type="match status" value="1"/>
</dbReference>
<evidence type="ECO:0000256" key="3">
    <source>
        <dbReference type="SAM" id="Phobius"/>
    </source>
</evidence>
<dbReference type="InterPro" id="IPR012902">
    <property type="entry name" value="N_methyl_site"/>
</dbReference>
<dbReference type="PRINTS" id="PR00813">
    <property type="entry name" value="BCTERIALGSPG"/>
</dbReference>
<gene>
    <name evidence="4" type="ORF">HMPREF3180_01462</name>
</gene>
<accession>A0A134A8T9</accession>
<dbReference type="OrthoDB" id="80589at2"/>
<dbReference type="InterPro" id="IPR045584">
    <property type="entry name" value="Pilin-like"/>
</dbReference>
<organism evidence="4 5">
    <name type="scientific">Leptotrichia wadei</name>
    <dbReference type="NCBI Taxonomy" id="157687"/>
    <lineage>
        <taxon>Bacteria</taxon>
        <taxon>Fusobacteriati</taxon>
        <taxon>Fusobacteriota</taxon>
        <taxon>Fusobacteriia</taxon>
        <taxon>Fusobacteriales</taxon>
        <taxon>Leptotrichiaceae</taxon>
        <taxon>Leptotrichia</taxon>
    </lineage>
</organism>
<feature type="transmembrane region" description="Helical" evidence="3">
    <location>
        <begin position="31"/>
        <end position="51"/>
    </location>
</feature>
<reference evidence="5" key="1">
    <citation type="submission" date="2016-01" db="EMBL/GenBank/DDBJ databases">
        <authorList>
            <person name="Mitreva M."/>
            <person name="Pepin K.H."/>
            <person name="Mihindukulasuriya K.A."/>
            <person name="Fulton R."/>
            <person name="Fronick C."/>
            <person name="O'Laughlin M."/>
            <person name="Miner T."/>
            <person name="Herter B."/>
            <person name="Rosa B.A."/>
            <person name="Cordes M."/>
            <person name="Tomlinson C."/>
            <person name="Wollam A."/>
            <person name="Palsikar V.B."/>
            <person name="Mardis E.R."/>
            <person name="Wilson R.K."/>
        </authorList>
    </citation>
    <scope>NUCLEOTIDE SEQUENCE [LARGE SCALE GENOMIC DNA]</scope>
    <source>
        <strain evidence="5">KA00185</strain>
    </source>
</reference>
<comment type="caution">
    <text evidence="4">The sequence shown here is derived from an EMBL/GenBank/DDBJ whole genome shotgun (WGS) entry which is preliminary data.</text>
</comment>
<dbReference type="RefSeq" id="WP_060918133.1">
    <property type="nucleotide sequence ID" value="NZ_KQ960083.1"/>
</dbReference>
<evidence type="ECO:0000256" key="2">
    <source>
        <dbReference type="SAM" id="MobiDB-lite"/>
    </source>
</evidence>
<dbReference type="EMBL" id="LSDD01000104">
    <property type="protein sequence ID" value="KXB64132.1"/>
    <property type="molecule type" value="Genomic_DNA"/>
</dbReference>
<proteinExistence type="predicted"/>
<dbReference type="GO" id="GO:0015628">
    <property type="term" value="P:protein secretion by the type II secretion system"/>
    <property type="evidence" value="ECO:0007669"/>
    <property type="project" value="InterPro"/>
</dbReference>
<dbReference type="InterPro" id="IPR000983">
    <property type="entry name" value="Bac_GSPG_pilin"/>
</dbReference>
<evidence type="ECO:0000256" key="1">
    <source>
        <dbReference type="ARBA" id="ARBA00022481"/>
    </source>
</evidence>
<dbReference type="PATRIC" id="fig|157687.3.peg.1456"/>
<keyword evidence="3" id="KW-1133">Transmembrane helix</keyword>
<name>A0A134A8T9_9FUSO</name>
<protein>
    <submittedName>
        <fullName evidence="4">Prepilin-type cleavage/methylation protein</fullName>
    </submittedName>
</protein>
<dbReference type="SUPFAM" id="SSF54523">
    <property type="entry name" value="Pili subunits"/>
    <property type="match status" value="1"/>
</dbReference>
<dbReference type="Pfam" id="PF07963">
    <property type="entry name" value="N_methyl"/>
    <property type="match status" value="1"/>
</dbReference>
<keyword evidence="5" id="KW-1185">Reference proteome</keyword>
<dbReference type="AlphaFoldDB" id="A0A134A8T9"/>
<evidence type="ECO:0000313" key="5">
    <source>
        <dbReference type="Proteomes" id="UP000070483"/>
    </source>
</evidence>
<keyword evidence="1" id="KW-0488">Methylation</keyword>
<feature type="region of interest" description="Disordered" evidence="2">
    <location>
        <begin position="1"/>
        <end position="24"/>
    </location>
</feature>